<comment type="similarity">
    <text evidence="9 11">Belongs to the fluoride channel Fluc/FEX (TC 1.A.43) family.</text>
</comment>
<keyword evidence="7 11" id="KW-0472">Membrane</keyword>
<evidence type="ECO:0000256" key="11">
    <source>
        <dbReference type="HAMAP-Rule" id="MF_00454"/>
    </source>
</evidence>
<keyword evidence="6 11" id="KW-0406">Ion transport</keyword>
<evidence type="ECO:0000256" key="8">
    <source>
        <dbReference type="ARBA" id="ARBA00023303"/>
    </source>
</evidence>
<keyword evidence="5 11" id="KW-1133">Transmembrane helix</keyword>
<feature type="transmembrane region" description="Helical" evidence="11">
    <location>
        <begin position="99"/>
        <end position="122"/>
    </location>
</feature>
<dbReference type="PANTHER" id="PTHR28259">
    <property type="entry name" value="FLUORIDE EXPORT PROTEIN 1-RELATED"/>
    <property type="match status" value="1"/>
</dbReference>
<keyword evidence="13" id="KW-1185">Reference proteome</keyword>
<feature type="binding site" evidence="11">
    <location>
        <position position="77"/>
    </location>
    <ligand>
        <name>Na(+)</name>
        <dbReference type="ChEBI" id="CHEBI:29101"/>
        <note>structural</note>
    </ligand>
</feature>
<keyword evidence="2 11" id="KW-1003">Cell membrane</keyword>
<comment type="function">
    <text evidence="11">Fluoride-specific ion channel. Important for reducing fluoride concentration in the cell, thus reducing its toxicity.</text>
</comment>
<evidence type="ECO:0000256" key="1">
    <source>
        <dbReference type="ARBA" id="ARBA00004651"/>
    </source>
</evidence>
<feature type="transmembrane region" description="Helical" evidence="11">
    <location>
        <begin position="69"/>
        <end position="87"/>
    </location>
</feature>
<dbReference type="EMBL" id="CP042912">
    <property type="protein sequence ID" value="QEG21125.1"/>
    <property type="molecule type" value="Genomic_DNA"/>
</dbReference>
<feature type="binding site" evidence="11">
    <location>
        <position position="80"/>
    </location>
    <ligand>
        <name>Na(+)</name>
        <dbReference type="ChEBI" id="CHEBI:29101"/>
        <note>structural</note>
    </ligand>
</feature>
<keyword evidence="8 11" id="KW-0407">Ion channel</keyword>
<keyword evidence="11" id="KW-0813">Transport</keyword>
<dbReference type="GO" id="GO:0062054">
    <property type="term" value="F:fluoride channel activity"/>
    <property type="evidence" value="ECO:0007669"/>
    <property type="project" value="UniProtKB-UniRule"/>
</dbReference>
<reference evidence="12 13" key="1">
    <citation type="submission" date="2019-08" db="EMBL/GenBank/DDBJ databases">
        <title>Deep-cultivation of Planctomycetes and their phenomic and genomic characterization uncovers novel biology.</title>
        <authorList>
            <person name="Wiegand S."/>
            <person name="Jogler M."/>
            <person name="Boedeker C."/>
            <person name="Pinto D."/>
            <person name="Vollmers J."/>
            <person name="Rivas-Marin E."/>
            <person name="Kohn T."/>
            <person name="Peeters S.H."/>
            <person name="Heuer A."/>
            <person name="Rast P."/>
            <person name="Oberbeckmann S."/>
            <person name="Bunk B."/>
            <person name="Jeske O."/>
            <person name="Meyerdierks A."/>
            <person name="Storesund J.E."/>
            <person name="Kallscheuer N."/>
            <person name="Luecker S."/>
            <person name="Lage O.M."/>
            <person name="Pohl T."/>
            <person name="Merkel B.J."/>
            <person name="Hornburger P."/>
            <person name="Mueller R.-W."/>
            <person name="Bruemmer F."/>
            <person name="Labrenz M."/>
            <person name="Spormann A.M."/>
            <person name="Op den Camp H."/>
            <person name="Overmann J."/>
            <person name="Amann R."/>
            <person name="Jetten M.S.M."/>
            <person name="Mascher T."/>
            <person name="Medema M.H."/>
            <person name="Devos D.P."/>
            <person name="Kaster A.-K."/>
            <person name="Ovreas L."/>
            <person name="Rohde M."/>
            <person name="Galperin M.Y."/>
            <person name="Jogler C."/>
        </authorList>
    </citation>
    <scope>NUCLEOTIDE SEQUENCE [LARGE SCALE GENOMIC DNA]</scope>
    <source>
        <strain evidence="12 13">FC18</strain>
    </source>
</reference>
<evidence type="ECO:0000256" key="4">
    <source>
        <dbReference type="ARBA" id="ARBA00022692"/>
    </source>
</evidence>
<dbReference type="RefSeq" id="WP_075081855.1">
    <property type="nucleotide sequence ID" value="NZ_CP042912.1"/>
</dbReference>
<dbReference type="STRING" id="980251.GCA_001642875_01961"/>
<evidence type="ECO:0000256" key="7">
    <source>
        <dbReference type="ARBA" id="ARBA00023136"/>
    </source>
</evidence>
<comment type="subcellular location">
    <subcellularLocation>
        <location evidence="1 11">Cell membrane</location>
        <topology evidence="1 11">Multi-pass membrane protein</topology>
    </subcellularLocation>
</comment>
<keyword evidence="11" id="KW-0915">Sodium</keyword>
<name>A0A5B9P7F2_9BACT</name>
<dbReference type="AlphaFoldDB" id="A0A5B9P7F2"/>
<keyword evidence="4 11" id="KW-0812">Transmembrane</keyword>
<sequence length="130" mass="13489">MKTVLFDCFLIGAGGFVGAICRYGIAAASKHFWDTSFPVGTLIANVVGCFLIGMLIGSGHGEQNRNLKLLFGVGFLGALTTFSTFGAETVGHSNDQNHGLAIGNILLNVGIGLAAVIAGMWLGKRFKLGG</sequence>
<dbReference type="HAMAP" id="MF_00454">
    <property type="entry name" value="FluC"/>
    <property type="match status" value="1"/>
</dbReference>
<evidence type="ECO:0000256" key="9">
    <source>
        <dbReference type="ARBA" id="ARBA00035120"/>
    </source>
</evidence>
<evidence type="ECO:0000256" key="3">
    <source>
        <dbReference type="ARBA" id="ARBA00022519"/>
    </source>
</evidence>
<proteinExistence type="inferred from homology"/>
<evidence type="ECO:0000256" key="10">
    <source>
        <dbReference type="ARBA" id="ARBA00035585"/>
    </source>
</evidence>
<feature type="transmembrane region" description="Helical" evidence="11">
    <location>
        <begin position="5"/>
        <end position="25"/>
    </location>
</feature>
<comment type="catalytic activity">
    <reaction evidence="10">
        <text>fluoride(in) = fluoride(out)</text>
        <dbReference type="Rhea" id="RHEA:76159"/>
        <dbReference type="ChEBI" id="CHEBI:17051"/>
    </reaction>
    <physiologicalReaction direction="left-to-right" evidence="10">
        <dbReference type="Rhea" id="RHEA:76160"/>
    </physiologicalReaction>
</comment>
<feature type="transmembrane region" description="Helical" evidence="11">
    <location>
        <begin position="37"/>
        <end position="57"/>
    </location>
</feature>
<evidence type="ECO:0000313" key="13">
    <source>
        <dbReference type="Proteomes" id="UP000322214"/>
    </source>
</evidence>
<dbReference type="NCBIfam" id="TIGR00494">
    <property type="entry name" value="crcB"/>
    <property type="match status" value="1"/>
</dbReference>
<dbReference type="Pfam" id="PF02537">
    <property type="entry name" value="CRCB"/>
    <property type="match status" value="1"/>
</dbReference>
<dbReference type="GO" id="GO:0046872">
    <property type="term" value="F:metal ion binding"/>
    <property type="evidence" value="ECO:0007669"/>
    <property type="project" value="UniProtKB-KW"/>
</dbReference>
<organism evidence="12 13">
    <name type="scientific">Mariniblastus fucicola</name>
    <dbReference type="NCBI Taxonomy" id="980251"/>
    <lineage>
        <taxon>Bacteria</taxon>
        <taxon>Pseudomonadati</taxon>
        <taxon>Planctomycetota</taxon>
        <taxon>Planctomycetia</taxon>
        <taxon>Pirellulales</taxon>
        <taxon>Pirellulaceae</taxon>
        <taxon>Mariniblastus</taxon>
    </lineage>
</organism>
<dbReference type="OrthoDB" id="9815830at2"/>
<keyword evidence="11" id="KW-0479">Metal-binding</keyword>
<evidence type="ECO:0000256" key="6">
    <source>
        <dbReference type="ARBA" id="ARBA00023065"/>
    </source>
</evidence>
<comment type="activity regulation">
    <text evidence="11">Na(+) is not transported, but it plays an essential structural role and its presence is essential for fluoride channel function.</text>
</comment>
<dbReference type="GO" id="GO:0140114">
    <property type="term" value="P:cellular detoxification of fluoride"/>
    <property type="evidence" value="ECO:0007669"/>
    <property type="project" value="UniProtKB-UniRule"/>
</dbReference>
<evidence type="ECO:0000256" key="2">
    <source>
        <dbReference type="ARBA" id="ARBA00022475"/>
    </source>
</evidence>
<dbReference type="GO" id="GO:0005886">
    <property type="term" value="C:plasma membrane"/>
    <property type="evidence" value="ECO:0007669"/>
    <property type="project" value="UniProtKB-SubCell"/>
</dbReference>
<keyword evidence="3" id="KW-0997">Cell inner membrane</keyword>
<accession>A0A5B9P7F2</accession>
<dbReference type="Proteomes" id="UP000322214">
    <property type="component" value="Chromosome"/>
</dbReference>
<gene>
    <name evidence="11 12" type="primary">crcB</name>
    <name evidence="11" type="synonym">fluC</name>
    <name evidence="12" type="ORF">MFFC18_09790</name>
</gene>
<evidence type="ECO:0000256" key="5">
    <source>
        <dbReference type="ARBA" id="ARBA00022989"/>
    </source>
</evidence>
<dbReference type="KEGG" id="mff:MFFC18_09790"/>
<dbReference type="PANTHER" id="PTHR28259:SF1">
    <property type="entry name" value="FLUORIDE EXPORT PROTEIN 1-RELATED"/>
    <property type="match status" value="1"/>
</dbReference>
<protein>
    <recommendedName>
        <fullName evidence="11">Fluoride-specific ion channel FluC</fullName>
    </recommendedName>
</protein>
<evidence type="ECO:0000313" key="12">
    <source>
        <dbReference type="EMBL" id="QEG21125.1"/>
    </source>
</evidence>
<dbReference type="InterPro" id="IPR003691">
    <property type="entry name" value="FluC"/>
</dbReference>